<protein>
    <recommendedName>
        <fullName evidence="1">HMG box domain-containing protein</fullName>
    </recommendedName>
</protein>
<evidence type="ECO:0000313" key="3">
    <source>
        <dbReference type="Proteomes" id="UP000266673"/>
    </source>
</evidence>
<feature type="domain" description="HMG box" evidence="1">
    <location>
        <begin position="33"/>
        <end position="94"/>
    </location>
</feature>
<dbReference type="InterPro" id="IPR009071">
    <property type="entry name" value="HMG_box_dom"/>
</dbReference>
<gene>
    <name evidence="2" type="ORF">C2G38_2101812</name>
</gene>
<dbReference type="SUPFAM" id="SSF47095">
    <property type="entry name" value="HMG-box"/>
    <property type="match status" value="1"/>
</dbReference>
<dbReference type="OrthoDB" id="6247875at2759"/>
<dbReference type="EMBL" id="QKWP01001058">
    <property type="protein sequence ID" value="RIB12115.1"/>
    <property type="molecule type" value="Genomic_DNA"/>
</dbReference>
<sequence>MVKSQNNKKSFYIDYDILMAVTALHQKKLQKLKNSFMKYRTVIHYYLRANNSTYSCSVVSKLASKLWKNETENIKNMYKRMVDETKSEEIKAKKNSDINSKETCTSLKGQTQNDYIADFKISFKQQKLTPSYTNAYPLTNVDLKNPYNNLLFDHYNRIQKLERELSDTLEIIELMNKLLFTI</sequence>
<dbReference type="Proteomes" id="UP000266673">
    <property type="component" value="Unassembled WGS sequence"/>
</dbReference>
<proteinExistence type="predicted"/>
<evidence type="ECO:0000259" key="1">
    <source>
        <dbReference type="Pfam" id="PF00505"/>
    </source>
</evidence>
<dbReference type="Gene3D" id="1.10.30.10">
    <property type="entry name" value="High mobility group box domain"/>
    <property type="match status" value="1"/>
</dbReference>
<evidence type="ECO:0000313" key="2">
    <source>
        <dbReference type="EMBL" id="RIB12115.1"/>
    </source>
</evidence>
<reference evidence="2 3" key="1">
    <citation type="submission" date="2018-06" db="EMBL/GenBank/DDBJ databases">
        <title>Comparative genomics reveals the genomic features of Rhizophagus irregularis, R. cerebriforme, R. diaphanum and Gigaspora rosea, and their symbiotic lifestyle signature.</title>
        <authorList>
            <person name="Morin E."/>
            <person name="San Clemente H."/>
            <person name="Chen E.C.H."/>
            <person name="De La Providencia I."/>
            <person name="Hainaut M."/>
            <person name="Kuo A."/>
            <person name="Kohler A."/>
            <person name="Murat C."/>
            <person name="Tang N."/>
            <person name="Roy S."/>
            <person name="Loubradou J."/>
            <person name="Henrissat B."/>
            <person name="Grigoriev I.V."/>
            <person name="Corradi N."/>
            <person name="Roux C."/>
            <person name="Martin F.M."/>
        </authorList>
    </citation>
    <scope>NUCLEOTIDE SEQUENCE [LARGE SCALE GENOMIC DNA]</scope>
    <source>
        <strain evidence="2 3">DAOM 194757</strain>
    </source>
</reference>
<dbReference type="InterPro" id="IPR036910">
    <property type="entry name" value="HMG_box_dom_sf"/>
</dbReference>
<accession>A0A397UPC8</accession>
<organism evidence="2 3">
    <name type="scientific">Gigaspora rosea</name>
    <dbReference type="NCBI Taxonomy" id="44941"/>
    <lineage>
        <taxon>Eukaryota</taxon>
        <taxon>Fungi</taxon>
        <taxon>Fungi incertae sedis</taxon>
        <taxon>Mucoromycota</taxon>
        <taxon>Glomeromycotina</taxon>
        <taxon>Glomeromycetes</taxon>
        <taxon>Diversisporales</taxon>
        <taxon>Gigasporaceae</taxon>
        <taxon>Gigaspora</taxon>
    </lineage>
</organism>
<comment type="caution">
    <text evidence="2">The sequence shown here is derived from an EMBL/GenBank/DDBJ whole genome shotgun (WGS) entry which is preliminary data.</text>
</comment>
<dbReference type="Pfam" id="PF00505">
    <property type="entry name" value="HMG_box"/>
    <property type="match status" value="1"/>
</dbReference>
<name>A0A397UPC8_9GLOM</name>
<keyword evidence="3" id="KW-1185">Reference proteome</keyword>
<dbReference type="AlphaFoldDB" id="A0A397UPC8"/>